<proteinExistence type="inferred from homology"/>
<dbReference type="InterPro" id="IPR029045">
    <property type="entry name" value="ClpP/crotonase-like_dom_sf"/>
</dbReference>
<comment type="caution">
    <text evidence="3">The sequence shown here is derived from an EMBL/GenBank/DDBJ whole genome shotgun (WGS) entry which is preliminary data.</text>
</comment>
<reference evidence="3 4" key="1">
    <citation type="submission" date="2018-12" db="EMBL/GenBank/DDBJ databases">
        <title>Genome analysis provides insights into bioremediation potentialities of Halogeometricum borinquense strain N11.</title>
        <authorList>
            <person name="Najjari A."/>
            <person name="Youssef N."/>
            <person name="Fhoula I."/>
            <person name="Ben Dhia O."/>
            <person name="Mahjoubi M."/>
            <person name="Ouzari H.I."/>
            <person name="Cherif A."/>
        </authorList>
    </citation>
    <scope>NUCLEOTIDE SEQUENCE [LARGE SCALE GENOMIC DNA]</scope>
    <source>
        <strain evidence="3 4">N11</strain>
    </source>
</reference>
<dbReference type="PANTHER" id="PTHR11941">
    <property type="entry name" value="ENOYL-COA HYDRATASE-RELATED"/>
    <property type="match status" value="1"/>
</dbReference>
<protein>
    <submittedName>
        <fullName evidence="3">3-hydroxybutyryl-CoA dehydratase</fullName>
    </submittedName>
</protein>
<dbReference type="GO" id="GO:0006635">
    <property type="term" value="P:fatty acid beta-oxidation"/>
    <property type="evidence" value="ECO:0007669"/>
    <property type="project" value="TreeGrafter"/>
</dbReference>
<dbReference type="GO" id="GO:0016836">
    <property type="term" value="F:hydro-lyase activity"/>
    <property type="evidence" value="ECO:0007669"/>
    <property type="project" value="UniProtKB-ARBA"/>
</dbReference>
<evidence type="ECO:0000256" key="2">
    <source>
        <dbReference type="ARBA" id="ARBA00023239"/>
    </source>
</evidence>
<dbReference type="Gene3D" id="1.10.12.10">
    <property type="entry name" value="Lyase 2-enoyl-coa Hydratase, Chain A, domain 2"/>
    <property type="match status" value="1"/>
</dbReference>
<dbReference type="AlphaFoldDB" id="A0A482TVB9"/>
<keyword evidence="2" id="KW-0456">Lyase</keyword>
<dbReference type="SUPFAM" id="SSF52096">
    <property type="entry name" value="ClpP/crotonase"/>
    <property type="match status" value="1"/>
</dbReference>
<sequence length="279" mass="30516">MSDEPDADETRDVESVADDCETVNVAVDDRVEGVTTVTMTRPDARNALNAQLRAELKRVLDAVEESDARVVVLTGADEAKAFVAGADVTELRERDMLAQREASKRPRVYEYVDDLRQPVIARLNGHALGGGCELAQACDVRIAHERAKLGQPEINLGIMPGGGGTQRLARLVGEGQAMRLVLSGELISAEEAYDIGLVDEVHDDETFDERVYELAGSMAEKSGVALEYAKKAVKAASRMDLEQGIEYEAELFAQLFATGDKDEGIDAFFEDRDPEWPTR</sequence>
<dbReference type="InterPro" id="IPR014748">
    <property type="entry name" value="Enoyl-CoA_hydra_C"/>
</dbReference>
<name>A0A482TVB9_9EURY</name>
<evidence type="ECO:0000256" key="1">
    <source>
        <dbReference type="ARBA" id="ARBA00005254"/>
    </source>
</evidence>
<gene>
    <name evidence="3" type="ORF">ELS19_00740</name>
</gene>
<organism evidence="3 4">
    <name type="scientific">Halogeometricum borinquense</name>
    <dbReference type="NCBI Taxonomy" id="60847"/>
    <lineage>
        <taxon>Archaea</taxon>
        <taxon>Methanobacteriati</taxon>
        <taxon>Methanobacteriota</taxon>
        <taxon>Stenosarchaea group</taxon>
        <taxon>Halobacteria</taxon>
        <taxon>Halobacteriales</taxon>
        <taxon>Haloferacaceae</taxon>
        <taxon>Halogeometricum</taxon>
    </lineage>
</organism>
<dbReference type="InterPro" id="IPR001753">
    <property type="entry name" value="Enoyl-CoA_hydra/iso"/>
</dbReference>
<dbReference type="Pfam" id="PF00378">
    <property type="entry name" value="ECH_1"/>
    <property type="match status" value="1"/>
</dbReference>
<evidence type="ECO:0000313" key="3">
    <source>
        <dbReference type="EMBL" id="RYJ19555.1"/>
    </source>
</evidence>
<dbReference type="CDD" id="cd06558">
    <property type="entry name" value="crotonase-like"/>
    <property type="match status" value="1"/>
</dbReference>
<dbReference type="FunFam" id="3.90.226.10:FF:000009">
    <property type="entry name" value="Carnitinyl-CoA dehydratase"/>
    <property type="match status" value="1"/>
</dbReference>
<dbReference type="PANTHER" id="PTHR11941:SF54">
    <property type="entry name" value="ENOYL-COA HYDRATASE, MITOCHONDRIAL"/>
    <property type="match status" value="1"/>
</dbReference>
<dbReference type="Gene3D" id="3.90.226.10">
    <property type="entry name" value="2-enoyl-CoA Hydratase, Chain A, domain 1"/>
    <property type="match status" value="1"/>
</dbReference>
<dbReference type="EMBL" id="RZHH01000001">
    <property type="protein sequence ID" value="RYJ19555.1"/>
    <property type="molecule type" value="Genomic_DNA"/>
</dbReference>
<accession>A0A482TVB9</accession>
<dbReference type="GeneID" id="9989276"/>
<comment type="similarity">
    <text evidence="1">Belongs to the enoyl-CoA hydratase/isomerase family.</text>
</comment>
<evidence type="ECO:0000313" key="4">
    <source>
        <dbReference type="Proteomes" id="UP000294028"/>
    </source>
</evidence>
<dbReference type="Proteomes" id="UP000294028">
    <property type="component" value="Unassembled WGS sequence"/>
</dbReference>
<dbReference type="RefSeq" id="WP_006055769.1">
    <property type="nucleotide sequence ID" value="NZ_RZHH01000001.1"/>
</dbReference>
<dbReference type="FunFam" id="1.10.12.10:FF:000001">
    <property type="entry name" value="Probable enoyl-CoA hydratase, mitochondrial"/>
    <property type="match status" value="1"/>
</dbReference>